<keyword evidence="2" id="KW-0217">Developmental protein</keyword>
<dbReference type="EMBL" id="CAJGYO010000016">
    <property type="protein sequence ID" value="CAD6271607.1"/>
    <property type="molecule type" value="Genomic_DNA"/>
</dbReference>
<evidence type="ECO:0000256" key="3">
    <source>
        <dbReference type="ARBA" id="ARBA00022782"/>
    </source>
</evidence>
<name>A0A811RPN1_9POAL</name>
<comment type="similarity">
    <text evidence="1">Belongs to the CLV3/ESR signal peptide family.</text>
</comment>
<organism evidence="6 7">
    <name type="scientific">Miscanthus lutarioriparius</name>
    <dbReference type="NCBI Taxonomy" id="422564"/>
    <lineage>
        <taxon>Eukaryota</taxon>
        <taxon>Viridiplantae</taxon>
        <taxon>Streptophyta</taxon>
        <taxon>Embryophyta</taxon>
        <taxon>Tracheophyta</taxon>
        <taxon>Spermatophyta</taxon>
        <taxon>Magnoliopsida</taxon>
        <taxon>Liliopsida</taxon>
        <taxon>Poales</taxon>
        <taxon>Poaceae</taxon>
        <taxon>PACMAD clade</taxon>
        <taxon>Panicoideae</taxon>
        <taxon>Andropogonodae</taxon>
        <taxon>Andropogoneae</taxon>
        <taxon>Saccharinae</taxon>
        <taxon>Miscanthus</taxon>
    </lineage>
</organism>
<evidence type="ECO:0000256" key="1">
    <source>
        <dbReference type="ARBA" id="ARBA00005416"/>
    </source>
</evidence>
<proteinExistence type="inferred from homology"/>
<comment type="caution">
    <text evidence="6">The sequence shown here is derived from an EMBL/GenBank/DDBJ whole genome shotgun (WGS) entry which is preliminary data.</text>
</comment>
<feature type="region of interest" description="Disordered" evidence="4">
    <location>
        <begin position="26"/>
        <end position="45"/>
    </location>
</feature>
<accession>A0A811RPN1</accession>
<feature type="chain" id="PRO_5032519620" evidence="5">
    <location>
        <begin position="25"/>
        <end position="130"/>
    </location>
</feature>
<dbReference type="Proteomes" id="UP000604825">
    <property type="component" value="Unassembled WGS sequence"/>
</dbReference>
<evidence type="ECO:0000313" key="6">
    <source>
        <dbReference type="EMBL" id="CAD6271607.1"/>
    </source>
</evidence>
<sequence length="130" mass="13960">MGLSWCWGLRLLFVASLLVLSAAALQQQPSPRAGSRPPPPKPSAAAADALLARMCDPRGAHPAPPSWCHTLHLRRRVGAAGHRHHQQQHHRPVPLPLPPPGRDGAGGEEIDVRYGVAKRLVPTGPNPLHN</sequence>
<evidence type="ECO:0000256" key="5">
    <source>
        <dbReference type="SAM" id="SignalP"/>
    </source>
</evidence>
<dbReference type="PANTHER" id="PTHR34359">
    <property type="entry name" value="CLAVATA3/ESR (CLE)-RELATED PROTEIN 10"/>
    <property type="match status" value="1"/>
</dbReference>
<protein>
    <submittedName>
        <fullName evidence="6">Uncharacterized protein</fullName>
    </submittedName>
</protein>
<keyword evidence="5" id="KW-0732">Signal</keyword>
<gene>
    <name evidence="6" type="ORF">NCGR_LOCUS54893</name>
</gene>
<dbReference type="AlphaFoldDB" id="A0A811RPN1"/>
<feature type="region of interest" description="Disordered" evidence="4">
    <location>
        <begin position="78"/>
        <end position="108"/>
    </location>
</feature>
<feature type="signal peptide" evidence="5">
    <location>
        <begin position="1"/>
        <end position="24"/>
    </location>
</feature>
<feature type="compositionally biased region" description="Basic residues" evidence="4">
    <location>
        <begin position="78"/>
        <end position="92"/>
    </location>
</feature>
<evidence type="ECO:0000313" key="7">
    <source>
        <dbReference type="Proteomes" id="UP000604825"/>
    </source>
</evidence>
<feature type="compositionally biased region" description="Low complexity" evidence="4">
    <location>
        <begin position="26"/>
        <end position="35"/>
    </location>
</feature>
<dbReference type="InterPro" id="IPR039618">
    <property type="entry name" value="CLE9-13"/>
</dbReference>
<reference evidence="6" key="1">
    <citation type="submission" date="2020-10" db="EMBL/GenBank/DDBJ databases">
        <authorList>
            <person name="Han B."/>
            <person name="Lu T."/>
            <person name="Zhao Q."/>
            <person name="Huang X."/>
            <person name="Zhao Y."/>
        </authorList>
    </citation>
    <scope>NUCLEOTIDE SEQUENCE</scope>
</reference>
<dbReference type="GO" id="GO:0030154">
    <property type="term" value="P:cell differentiation"/>
    <property type="evidence" value="ECO:0007669"/>
    <property type="project" value="UniProtKB-KW"/>
</dbReference>
<evidence type="ECO:0000256" key="4">
    <source>
        <dbReference type="SAM" id="MobiDB-lite"/>
    </source>
</evidence>
<evidence type="ECO:0000256" key="2">
    <source>
        <dbReference type="ARBA" id="ARBA00022473"/>
    </source>
</evidence>
<keyword evidence="3" id="KW-0221">Differentiation</keyword>
<keyword evidence="7" id="KW-1185">Reference proteome</keyword>
<dbReference type="PANTHER" id="PTHR34359:SF19">
    <property type="entry name" value="CLE FAMILY OSCLE508 PROTEIN"/>
    <property type="match status" value="1"/>
</dbReference>